<evidence type="ECO:0000313" key="3">
    <source>
        <dbReference type="Proteomes" id="UP000015106"/>
    </source>
</evidence>
<feature type="domain" description="GAG-pre-integrase" evidence="1">
    <location>
        <begin position="18"/>
        <end position="82"/>
    </location>
</feature>
<name>A0A8R7PP50_TRIUA</name>
<keyword evidence="3" id="KW-1185">Reference proteome</keyword>
<evidence type="ECO:0000259" key="1">
    <source>
        <dbReference type="Pfam" id="PF13976"/>
    </source>
</evidence>
<dbReference type="GO" id="GO:0003676">
    <property type="term" value="F:nucleic acid binding"/>
    <property type="evidence" value="ECO:0007669"/>
    <property type="project" value="InterPro"/>
</dbReference>
<dbReference type="InterPro" id="IPR036397">
    <property type="entry name" value="RNaseH_sf"/>
</dbReference>
<dbReference type="PANTHER" id="PTHR42648">
    <property type="entry name" value="TRANSPOSASE, PUTATIVE-RELATED"/>
    <property type="match status" value="1"/>
</dbReference>
<accession>A0A8R7PP50</accession>
<dbReference type="InterPro" id="IPR012337">
    <property type="entry name" value="RNaseH-like_sf"/>
</dbReference>
<sequence>MKDLHTRAVILRCNIHGDLYVFPSSVINHHAHGLIATTSTELWHRCLGHPGHDAMSHLHKQSYIPCNKPASHVFHACQLGKHVRLPFTSSTSHCVEPFQLVHCDLWTSPVLSNSGFKYYLVIVDDFSHYIWTLPLSNKSDTAATLINFVAYARTQFSCPLVAM</sequence>
<protein>
    <recommendedName>
        <fullName evidence="1">GAG-pre-integrase domain-containing protein</fullName>
    </recommendedName>
</protein>
<dbReference type="EnsemblPlants" id="TuG1812G0300001470.01.T01">
    <property type="protein sequence ID" value="TuG1812G0300001470.01.T01.cds410736"/>
    <property type="gene ID" value="TuG1812G0300001470.01"/>
</dbReference>
<dbReference type="SUPFAM" id="SSF53098">
    <property type="entry name" value="Ribonuclease H-like"/>
    <property type="match status" value="1"/>
</dbReference>
<dbReference type="Gramene" id="TuG1812G0300001470.01.T01">
    <property type="protein sequence ID" value="TuG1812G0300001470.01.T01.cds410736"/>
    <property type="gene ID" value="TuG1812G0300001470.01"/>
</dbReference>
<evidence type="ECO:0000313" key="2">
    <source>
        <dbReference type="EnsemblPlants" id="TuG1812G0300001470.01.T01.cds410736"/>
    </source>
</evidence>
<dbReference type="Gene3D" id="3.30.420.10">
    <property type="entry name" value="Ribonuclease H-like superfamily/Ribonuclease H"/>
    <property type="match status" value="1"/>
</dbReference>
<dbReference type="PANTHER" id="PTHR42648:SF26">
    <property type="entry name" value="INTEGRASE CATALYTIC DOMAIN-CONTAINING PROTEIN"/>
    <property type="match status" value="1"/>
</dbReference>
<reference evidence="2" key="3">
    <citation type="submission" date="2022-06" db="UniProtKB">
        <authorList>
            <consortium name="EnsemblPlants"/>
        </authorList>
    </citation>
    <scope>IDENTIFICATION</scope>
</reference>
<organism evidence="2 3">
    <name type="scientific">Triticum urartu</name>
    <name type="common">Red wild einkorn</name>
    <name type="synonym">Crithodium urartu</name>
    <dbReference type="NCBI Taxonomy" id="4572"/>
    <lineage>
        <taxon>Eukaryota</taxon>
        <taxon>Viridiplantae</taxon>
        <taxon>Streptophyta</taxon>
        <taxon>Embryophyta</taxon>
        <taxon>Tracheophyta</taxon>
        <taxon>Spermatophyta</taxon>
        <taxon>Magnoliopsida</taxon>
        <taxon>Liliopsida</taxon>
        <taxon>Poales</taxon>
        <taxon>Poaceae</taxon>
        <taxon>BOP clade</taxon>
        <taxon>Pooideae</taxon>
        <taxon>Triticodae</taxon>
        <taxon>Triticeae</taxon>
        <taxon>Triticinae</taxon>
        <taxon>Triticum</taxon>
    </lineage>
</organism>
<dbReference type="InterPro" id="IPR039537">
    <property type="entry name" value="Retrotran_Ty1/copia-like"/>
</dbReference>
<dbReference type="AlphaFoldDB" id="A0A8R7PP50"/>
<dbReference type="InterPro" id="IPR025724">
    <property type="entry name" value="GAG-pre-integrase_dom"/>
</dbReference>
<reference evidence="2" key="2">
    <citation type="submission" date="2018-03" db="EMBL/GenBank/DDBJ databases">
        <title>The Triticum urartu genome reveals the dynamic nature of wheat genome evolution.</title>
        <authorList>
            <person name="Ling H."/>
            <person name="Ma B."/>
            <person name="Shi X."/>
            <person name="Liu H."/>
            <person name="Dong L."/>
            <person name="Sun H."/>
            <person name="Cao Y."/>
            <person name="Gao Q."/>
            <person name="Zheng S."/>
            <person name="Li Y."/>
            <person name="Yu Y."/>
            <person name="Du H."/>
            <person name="Qi M."/>
            <person name="Li Y."/>
            <person name="Yu H."/>
            <person name="Cui Y."/>
            <person name="Wang N."/>
            <person name="Chen C."/>
            <person name="Wu H."/>
            <person name="Zhao Y."/>
            <person name="Zhang J."/>
            <person name="Li Y."/>
            <person name="Zhou W."/>
            <person name="Zhang B."/>
            <person name="Hu W."/>
            <person name="Eijk M."/>
            <person name="Tang J."/>
            <person name="Witsenboer H."/>
            <person name="Zhao S."/>
            <person name="Li Z."/>
            <person name="Zhang A."/>
            <person name="Wang D."/>
            <person name="Liang C."/>
        </authorList>
    </citation>
    <scope>NUCLEOTIDE SEQUENCE [LARGE SCALE GENOMIC DNA]</scope>
    <source>
        <strain evidence="2">cv. G1812</strain>
    </source>
</reference>
<reference evidence="3" key="1">
    <citation type="journal article" date="2013" name="Nature">
        <title>Draft genome of the wheat A-genome progenitor Triticum urartu.</title>
        <authorList>
            <person name="Ling H.Q."/>
            <person name="Zhao S."/>
            <person name="Liu D."/>
            <person name="Wang J."/>
            <person name="Sun H."/>
            <person name="Zhang C."/>
            <person name="Fan H."/>
            <person name="Li D."/>
            <person name="Dong L."/>
            <person name="Tao Y."/>
            <person name="Gao C."/>
            <person name="Wu H."/>
            <person name="Li Y."/>
            <person name="Cui Y."/>
            <person name="Guo X."/>
            <person name="Zheng S."/>
            <person name="Wang B."/>
            <person name="Yu K."/>
            <person name="Liang Q."/>
            <person name="Yang W."/>
            <person name="Lou X."/>
            <person name="Chen J."/>
            <person name="Feng M."/>
            <person name="Jian J."/>
            <person name="Zhang X."/>
            <person name="Luo G."/>
            <person name="Jiang Y."/>
            <person name="Liu J."/>
            <person name="Wang Z."/>
            <person name="Sha Y."/>
            <person name="Zhang B."/>
            <person name="Wu H."/>
            <person name="Tang D."/>
            <person name="Shen Q."/>
            <person name="Xue P."/>
            <person name="Zou S."/>
            <person name="Wang X."/>
            <person name="Liu X."/>
            <person name="Wang F."/>
            <person name="Yang Y."/>
            <person name="An X."/>
            <person name="Dong Z."/>
            <person name="Zhang K."/>
            <person name="Zhang X."/>
            <person name="Luo M.C."/>
            <person name="Dvorak J."/>
            <person name="Tong Y."/>
            <person name="Wang J."/>
            <person name="Yang H."/>
            <person name="Li Z."/>
            <person name="Wang D."/>
            <person name="Zhang A."/>
            <person name="Wang J."/>
        </authorList>
    </citation>
    <scope>NUCLEOTIDE SEQUENCE</scope>
    <source>
        <strain evidence="3">cv. G1812</strain>
    </source>
</reference>
<proteinExistence type="predicted"/>
<dbReference type="Proteomes" id="UP000015106">
    <property type="component" value="Chromosome 3"/>
</dbReference>
<dbReference type="Pfam" id="PF13976">
    <property type="entry name" value="gag_pre-integrs"/>
    <property type="match status" value="1"/>
</dbReference>